<dbReference type="InterPro" id="IPR032808">
    <property type="entry name" value="DoxX"/>
</dbReference>
<dbReference type="OrthoDB" id="329282at2"/>
<dbReference type="RefSeq" id="WP_007575431.1">
    <property type="nucleotide sequence ID" value="NZ_AGUD01000205.1"/>
</dbReference>
<organism evidence="6 7">
    <name type="scientific">Patulibacter medicamentivorans</name>
    <dbReference type="NCBI Taxonomy" id="1097667"/>
    <lineage>
        <taxon>Bacteria</taxon>
        <taxon>Bacillati</taxon>
        <taxon>Actinomycetota</taxon>
        <taxon>Thermoleophilia</taxon>
        <taxon>Solirubrobacterales</taxon>
        <taxon>Patulibacteraceae</taxon>
        <taxon>Patulibacter</taxon>
    </lineage>
</organism>
<evidence type="ECO:0000256" key="2">
    <source>
        <dbReference type="ARBA" id="ARBA00022692"/>
    </source>
</evidence>
<accession>H0E6K2</accession>
<reference evidence="6 7" key="1">
    <citation type="journal article" date="2013" name="Biodegradation">
        <title>Quantitative proteomic analysis of ibuprofen-degrading Patulibacter sp. strain I11.</title>
        <authorList>
            <person name="Almeida B."/>
            <person name="Kjeldal H."/>
            <person name="Lolas I."/>
            <person name="Knudsen A.D."/>
            <person name="Carvalho G."/>
            <person name="Nielsen K.L."/>
            <person name="Barreto Crespo M.T."/>
            <person name="Stensballe A."/>
            <person name="Nielsen J.L."/>
        </authorList>
    </citation>
    <scope>NUCLEOTIDE SEQUENCE [LARGE SCALE GENOMIC DNA]</scope>
    <source>
        <strain evidence="6 7">I11</strain>
    </source>
</reference>
<evidence type="ECO:0000256" key="4">
    <source>
        <dbReference type="ARBA" id="ARBA00023136"/>
    </source>
</evidence>
<evidence type="ECO:0000256" key="1">
    <source>
        <dbReference type="ARBA" id="ARBA00004141"/>
    </source>
</evidence>
<evidence type="ECO:0000313" key="7">
    <source>
        <dbReference type="Proteomes" id="UP000005143"/>
    </source>
</evidence>
<name>H0E6K2_9ACTN</name>
<gene>
    <name evidence="6" type="ORF">PAI11_24520</name>
</gene>
<comment type="caution">
    <text evidence="6">The sequence shown here is derived from an EMBL/GenBank/DDBJ whole genome shotgun (WGS) entry which is preliminary data.</text>
</comment>
<comment type="subcellular location">
    <subcellularLocation>
        <location evidence="1">Membrane</location>
        <topology evidence="1">Multi-pass membrane protein</topology>
    </subcellularLocation>
</comment>
<dbReference type="Proteomes" id="UP000005143">
    <property type="component" value="Unassembled WGS sequence"/>
</dbReference>
<dbReference type="EMBL" id="AGUD01000205">
    <property type="protein sequence ID" value="EHN10701.1"/>
    <property type="molecule type" value="Genomic_DNA"/>
</dbReference>
<keyword evidence="2 5" id="KW-0812">Transmembrane</keyword>
<evidence type="ECO:0008006" key="8">
    <source>
        <dbReference type="Google" id="ProtNLM"/>
    </source>
</evidence>
<evidence type="ECO:0000256" key="5">
    <source>
        <dbReference type="SAM" id="Phobius"/>
    </source>
</evidence>
<keyword evidence="4 5" id="KW-0472">Membrane</keyword>
<keyword evidence="3 5" id="KW-1133">Transmembrane helix</keyword>
<keyword evidence="7" id="KW-1185">Reference proteome</keyword>
<feature type="transmembrane region" description="Helical" evidence="5">
    <location>
        <begin position="61"/>
        <end position="85"/>
    </location>
</feature>
<evidence type="ECO:0000313" key="6">
    <source>
        <dbReference type="EMBL" id="EHN10701.1"/>
    </source>
</evidence>
<sequence length="127" mass="12825">MSRAPLTTVIARPLLSAGFITGGWRTLRDPAGLTAVARDAGVPFPEVAVPATSAAMVGGGVALSLGIAPIAGAATLTACLAAATYGVHPFWRMEDPQARTVHRTALVTNLAVGAGLLLAAAEARARR</sequence>
<protein>
    <recommendedName>
        <fullName evidence="8">DoxX family protein</fullName>
    </recommendedName>
</protein>
<dbReference type="AlphaFoldDB" id="H0E6K2"/>
<proteinExistence type="predicted"/>
<feature type="transmembrane region" description="Helical" evidence="5">
    <location>
        <begin position="105"/>
        <end position="123"/>
    </location>
</feature>
<dbReference type="Pfam" id="PF07681">
    <property type="entry name" value="DoxX"/>
    <property type="match status" value="1"/>
</dbReference>
<dbReference type="GO" id="GO:0016020">
    <property type="term" value="C:membrane"/>
    <property type="evidence" value="ECO:0007669"/>
    <property type="project" value="UniProtKB-SubCell"/>
</dbReference>
<evidence type="ECO:0000256" key="3">
    <source>
        <dbReference type="ARBA" id="ARBA00022989"/>
    </source>
</evidence>